<protein>
    <submittedName>
        <fullName evidence="1">Uncharacterized protein</fullName>
    </submittedName>
</protein>
<proteinExistence type="predicted"/>
<reference evidence="1" key="1">
    <citation type="submission" date="2020-10" db="EMBL/GenBank/DDBJ databases">
        <authorList>
            <person name="Gilroy R."/>
        </authorList>
    </citation>
    <scope>NUCLEOTIDE SEQUENCE</scope>
    <source>
        <strain evidence="1">B1-8020</strain>
    </source>
</reference>
<sequence>MEYHYYMQRYGTADDASQPVMDLETDFAGLAYIESTGLSSKGAPKNIYIEDYAESNESRVYVPETVCRESTEIKLKLGFGGASRRDTFDSFYDYVSQGKVKYWDTLRNRVAYMILNSAVEPSDDVVLGVQPYIIAEFTFTNLFGNTFPDSQETGV</sequence>
<dbReference type="EMBL" id="JADIMA010000028">
    <property type="protein sequence ID" value="MBO8472537.1"/>
    <property type="molecule type" value="Genomic_DNA"/>
</dbReference>
<evidence type="ECO:0000313" key="1">
    <source>
        <dbReference type="EMBL" id="MBO8472537.1"/>
    </source>
</evidence>
<reference evidence="1" key="2">
    <citation type="journal article" date="2021" name="PeerJ">
        <title>Extensive microbial diversity within the chicken gut microbiome revealed by metagenomics and culture.</title>
        <authorList>
            <person name="Gilroy R."/>
            <person name="Ravi A."/>
            <person name="Getino M."/>
            <person name="Pursley I."/>
            <person name="Horton D.L."/>
            <person name="Alikhan N.F."/>
            <person name="Baker D."/>
            <person name="Gharbi K."/>
            <person name="Hall N."/>
            <person name="Watson M."/>
            <person name="Adriaenssens E.M."/>
            <person name="Foster-Nyarko E."/>
            <person name="Jarju S."/>
            <person name="Secka A."/>
            <person name="Antonio M."/>
            <person name="Oren A."/>
            <person name="Chaudhuri R.R."/>
            <person name="La Ragione R."/>
            <person name="Hildebrand F."/>
            <person name="Pallen M.J."/>
        </authorList>
    </citation>
    <scope>NUCLEOTIDE SEQUENCE</scope>
    <source>
        <strain evidence="1">B1-8020</strain>
    </source>
</reference>
<dbReference type="Proteomes" id="UP000823604">
    <property type="component" value="Unassembled WGS sequence"/>
</dbReference>
<dbReference type="AlphaFoldDB" id="A0A9D9IGS9"/>
<accession>A0A9D9IGS9</accession>
<evidence type="ECO:0000313" key="2">
    <source>
        <dbReference type="Proteomes" id="UP000823604"/>
    </source>
</evidence>
<name>A0A9D9IGS9_9BACT</name>
<gene>
    <name evidence="1" type="ORF">IAB81_02775</name>
</gene>
<comment type="caution">
    <text evidence="1">The sequence shown here is derived from an EMBL/GenBank/DDBJ whole genome shotgun (WGS) entry which is preliminary data.</text>
</comment>
<organism evidence="1 2">
    <name type="scientific">Candidatus Merdivivens pullicola</name>
    <dbReference type="NCBI Taxonomy" id="2840872"/>
    <lineage>
        <taxon>Bacteria</taxon>
        <taxon>Pseudomonadati</taxon>
        <taxon>Bacteroidota</taxon>
        <taxon>Bacteroidia</taxon>
        <taxon>Bacteroidales</taxon>
        <taxon>Muribaculaceae</taxon>
        <taxon>Muribaculaceae incertae sedis</taxon>
        <taxon>Candidatus Merdivivens</taxon>
    </lineage>
</organism>